<protein>
    <submittedName>
        <fullName evidence="1">Uncharacterized protein</fullName>
    </submittedName>
</protein>
<reference evidence="1 2" key="1">
    <citation type="submission" date="2015-01" db="EMBL/GenBank/DDBJ databases">
        <title>Evolution of Trichinella species and genotypes.</title>
        <authorList>
            <person name="Korhonen P.K."/>
            <person name="Edoardo P."/>
            <person name="Giuseppe L.R."/>
            <person name="Gasser R.B."/>
        </authorList>
    </citation>
    <scope>NUCLEOTIDE SEQUENCE [LARGE SCALE GENOMIC DNA]</scope>
    <source>
        <strain evidence="1">ISS417</strain>
    </source>
</reference>
<keyword evidence="2" id="KW-1185">Reference proteome</keyword>
<dbReference type="AlphaFoldDB" id="A0A0V0TAL4"/>
<comment type="caution">
    <text evidence="1">The sequence shown here is derived from an EMBL/GenBank/DDBJ whole genome shotgun (WGS) entry which is preliminary data.</text>
</comment>
<organism evidence="1 2">
    <name type="scientific">Trichinella murrelli</name>
    <dbReference type="NCBI Taxonomy" id="144512"/>
    <lineage>
        <taxon>Eukaryota</taxon>
        <taxon>Metazoa</taxon>
        <taxon>Ecdysozoa</taxon>
        <taxon>Nematoda</taxon>
        <taxon>Enoplea</taxon>
        <taxon>Dorylaimia</taxon>
        <taxon>Trichinellida</taxon>
        <taxon>Trichinellidae</taxon>
        <taxon>Trichinella</taxon>
    </lineage>
</organism>
<gene>
    <name evidence="1" type="ORF">T05_1156</name>
</gene>
<sequence length="172" mass="20518">MTVIGKKCQVKMSELVQQYRVMEIMLNIFMEMRAHSWRQLFQNYFETAKYFYSAITLYFDKYIYYNNTHNSVGGSVVECSPATRATRVRFPADANFYPKTFGYICKQLNERLLNSDFTYRSKISVNHAMMIIIDFKAEMRLRFLNYVIIFPIDRIDSSEPHRQRNSFAPGWM</sequence>
<evidence type="ECO:0000313" key="2">
    <source>
        <dbReference type="Proteomes" id="UP000055048"/>
    </source>
</evidence>
<accession>A0A0V0TAL4</accession>
<proteinExistence type="predicted"/>
<dbReference type="Proteomes" id="UP000055048">
    <property type="component" value="Unassembled WGS sequence"/>
</dbReference>
<dbReference type="EMBL" id="JYDJ01000393">
    <property type="protein sequence ID" value="KRX35985.1"/>
    <property type="molecule type" value="Genomic_DNA"/>
</dbReference>
<name>A0A0V0TAL4_9BILA</name>
<evidence type="ECO:0000313" key="1">
    <source>
        <dbReference type="EMBL" id="KRX35985.1"/>
    </source>
</evidence>
<dbReference type="OrthoDB" id="5920698at2759"/>